<feature type="transmembrane region" description="Helical" evidence="2">
    <location>
        <begin position="222"/>
        <end position="243"/>
    </location>
</feature>
<keyword evidence="2" id="KW-0812">Transmembrane</keyword>
<keyword evidence="2" id="KW-0472">Membrane</keyword>
<reference evidence="3 4" key="1">
    <citation type="submission" date="2020-03" db="EMBL/GenBank/DDBJ databases">
        <title>Complete genome sequence of Monaibacterium sp. ALG8 with diverse plasmids.</title>
        <authorList>
            <person name="Sun C."/>
        </authorList>
    </citation>
    <scope>NUCLEOTIDE SEQUENCE [LARGE SCALE GENOMIC DNA]</scope>
    <source>
        <strain evidence="3 4">ALG8</strain>
    </source>
</reference>
<protein>
    <submittedName>
        <fullName evidence="3">MFS transporter</fullName>
    </submittedName>
</protein>
<feature type="transmembrane region" description="Helical" evidence="2">
    <location>
        <begin position="12"/>
        <end position="33"/>
    </location>
</feature>
<feature type="transmembrane region" description="Helical" evidence="2">
    <location>
        <begin position="308"/>
        <end position="326"/>
    </location>
</feature>
<feature type="transmembrane region" description="Helical" evidence="2">
    <location>
        <begin position="173"/>
        <end position="192"/>
    </location>
</feature>
<feature type="transmembrane region" description="Helical" evidence="2">
    <location>
        <begin position="82"/>
        <end position="100"/>
    </location>
</feature>
<dbReference type="GO" id="GO:0008643">
    <property type="term" value="P:carbohydrate transport"/>
    <property type="evidence" value="ECO:0007669"/>
    <property type="project" value="InterPro"/>
</dbReference>
<gene>
    <name evidence="3" type="ORF">G8E03_03550</name>
</gene>
<dbReference type="Pfam" id="PF13347">
    <property type="entry name" value="MFS_2"/>
    <property type="match status" value="1"/>
</dbReference>
<dbReference type="PANTHER" id="PTHR11328">
    <property type="entry name" value="MAJOR FACILITATOR SUPERFAMILY DOMAIN-CONTAINING PROTEIN"/>
    <property type="match status" value="1"/>
</dbReference>
<feature type="transmembrane region" description="Helical" evidence="2">
    <location>
        <begin position="347"/>
        <end position="373"/>
    </location>
</feature>
<dbReference type="Gene3D" id="1.20.1250.20">
    <property type="entry name" value="MFS general substrate transporter like domains"/>
    <property type="match status" value="2"/>
</dbReference>
<accession>A0A6G7VIP6</accession>
<keyword evidence="2" id="KW-1133">Transmembrane helix</keyword>
<dbReference type="Proteomes" id="UP000500791">
    <property type="component" value="Chromosome"/>
</dbReference>
<dbReference type="SUPFAM" id="SSF103473">
    <property type="entry name" value="MFS general substrate transporter"/>
    <property type="match status" value="1"/>
</dbReference>
<dbReference type="GO" id="GO:0015293">
    <property type="term" value="F:symporter activity"/>
    <property type="evidence" value="ECO:0007669"/>
    <property type="project" value="InterPro"/>
</dbReference>
<dbReference type="RefSeq" id="WP_166188743.1">
    <property type="nucleotide sequence ID" value="NZ_CP049811.1"/>
</dbReference>
<keyword evidence="4" id="KW-1185">Reference proteome</keyword>
<dbReference type="InterPro" id="IPR036259">
    <property type="entry name" value="MFS_trans_sf"/>
</dbReference>
<evidence type="ECO:0000256" key="1">
    <source>
        <dbReference type="ARBA" id="ARBA00009617"/>
    </source>
</evidence>
<evidence type="ECO:0000313" key="3">
    <source>
        <dbReference type="EMBL" id="QIK39919.1"/>
    </source>
</evidence>
<evidence type="ECO:0000313" key="4">
    <source>
        <dbReference type="Proteomes" id="UP000500791"/>
    </source>
</evidence>
<dbReference type="KEGG" id="mon:G8E03_03550"/>
<name>A0A6G7VIP6_9RHOB</name>
<evidence type="ECO:0000256" key="2">
    <source>
        <dbReference type="SAM" id="Phobius"/>
    </source>
</evidence>
<dbReference type="AlphaFoldDB" id="A0A6G7VIP6"/>
<feature type="transmembrane region" description="Helical" evidence="2">
    <location>
        <begin position="283"/>
        <end position="302"/>
    </location>
</feature>
<comment type="similarity">
    <text evidence="1">Belongs to the sodium:galactoside symporter (TC 2.A.2) family.</text>
</comment>
<sequence>MRDKSGLRRRALAAYAAPALPMAALYLPVYVFLAQYWSGTMGVSVGVIGAVFIAVRLLDAITDPVMGWLSDRVTIGGLRRKPWLLLALPGIGVAVWALLVPPNGAGIVWFAGFLVLLTISWTMYLTPYFAWGAELTGDYAERARVTVWRETAGLLGTVCAMLLYGTAEAGTGLQRIALLVMIGLPVLTLLALRAPEGAVRPAPGREALWRVLRTDPVFGRLLLAYLLNGAANALPATLFLFFVEFRLGDAAAGGPLLIAYFGAAMLGAPLWIWAGKRFDKHRVWCLAMLYACAIFAVAFTLGPGDVTGFAVICVLSGLALGADLSLPPAMQADVVDVDTLRSGVARTGAFFALWSVATKASVAVAGGVALIVLEWQGFSAQGGNAQGALIWLAGLYALAPVALKLAAVALMWRYPLGREVATANRARIEG</sequence>
<feature type="transmembrane region" description="Helical" evidence="2">
    <location>
        <begin position="39"/>
        <end position="61"/>
    </location>
</feature>
<feature type="transmembrane region" description="Helical" evidence="2">
    <location>
        <begin position="388"/>
        <end position="412"/>
    </location>
</feature>
<feature type="transmembrane region" description="Helical" evidence="2">
    <location>
        <begin position="106"/>
        <end position="126"/>
    </location>
</feature>
<dbReference type="EMBL" id="CP049811">
    <property type="protein sequence ID" value="QIK39919.1"/>
    <property type="molecule type" value="Genomic_DNA"/>
</dbReference>
<feature type="transmembrane region" description="Helical" evidence="2">
    <location>
        <begin position="147"/>
        <end position="167"/>
    </location>
</feature>
<organism evidence="3 4">
    <name type="scientific">Pontivivens nitratireducens</name>
    <dbReference type="NCBI Taxonomy" id="2758038"/>
    <lineage>
        <taxon>Bacteria</taxon>
        <taxon>Pseudomonadati</taxon>
        <taxon>Pseudomonadota</taxon>
        <taxon>Alphaproteobacteria</taxon>
        <taxon>Rhodobacterales</taxon>
        <taxon>Paracoccaceae</taxon>
        <taxon>Pontivivens</taxon>
    </lineage>
</organism>
<dbReference type="PANTHER" id="PTHR11328:SF24">
    <property type="entry name" value="MAJOR FACILITATOR SUPERFAMILY (MFS) PROFILE DOMAIN-CONTAINING PROTEIN"/>
    <property type="match status" value="1"/>
</dbReference>
<proteinExistence type="inferred from homology"/>
<dbReference type="GO" id="GO:0005886">
    <property type="term" value="C:plasma membrane"/>
    <property type="evidence" value="ECO:0007669"/>
    <property type="project" value="TreeGrafter"/>
</dbReference>
<dbReference type="InterPro" id="IPR039672">
    <property type="entry name" value="MFS_2"/>
</dbReference>
<feature type="transmembrane region" description="Helical" evidence="2">
    <location>
        <begin position="255"/>
        <end position="274"/>
    </location>
</feature>